<gene>
    <name evidence="1" type="ORF">WH50_07730</name>
</gene>
<comment type="caution">
    <text evidence="1">The sequence shown here is derived from an EMBL/GenBank/DDBJ whole genome shotgun (WGS) entry which is preliminary data.</text>
</comment>
<reference evidence="1 2" key="1">
    <citation type="submission" date="2015-03" db="EMBL/GenBank/DDBJ databases">
        <authorList>
            <person name="Krishnan R."/>
            <person name="Midha S."/>
            <person name="Patil P.B."/>
            <person name="Rameshkumar N."/>
        </authorList>
    </citation>
    <scope>NUCLEOTIDE SEQUENCE [LARGE SCALE GENOMIC DNA]</scope>
    <source>
        <strain evidence="1 2">L1E11</strain>
    </source>
</reference>
<evidence type="ECO:0000313" key="1">
    <source>
        <dbReference type="EMBL" id="PXF31812.1"/>
    </source>
</evidence>
<dbReference type="EMBL" id="LAPT01000032">
    <property type="protein sequence ID" value="PXF31812.1"/>
    <property type="molecule type" value="Genomic_DNA"/>
</dbReference>
<dbReference type="Proteomes" id="UP000248090">
    <property type="component" value="Unassembled WGS sequence"/>
</dbReference>
<accession>A0ABX5LYN8</accession>
<organism evidence="1 2">
    <name type="scientific">Pokkaliibacter plantistimulans</name>
    <dbReference type="NCBI Taxonomy" id="1635171"/>
    <lineage>
        <taxon>Bacteria</taxon>
        <taxon>Pseudomonadati</taxon>
        <taxon>Pseudomonadota</taxon>
        <taxon>Gammaproteobacteria</taxon>
        <taxon>Oceanospirillales</taxon>
        <taxon>Balneatrichaceae</taxon>
        <taxon>Pokkaliibacter</taxon>
    </lineage>
</organism>
<evidence type="ECO:0000313" key="2">
    <source>
        <dbReference type="Proteomes" id="UP000248090"/>
    </source>
</evidence>
<proteinExistence type="predicted"/>
<dbReference type="RefSeq" id="WP_110186809.1">
    <property type="nucleotide sequence ID" value="NZ_CP177354.1"/>
</dbReference>
<protein>
    <submittedName>
        <fullName evidence="1">Uncharacterized protein</fullName>
    </submittedName>
</protein>
<keyword evidence="2" id="KW-1185">Reference proteome</keyword>
<sequence length="346" mass="38535">MSLSKQQLQDFGVCFIGPVLAHYYRWLGEQVSQYGVDNLLFLAREGYFLLQGYEQLRHQGLVPDVQTHYLLASRTFLYRAMLDRPECWELALQGAFSGNLKQLCEKRLGLKNSEVDSIFSPAQKAMEVVLPDDKEKVIRVFKEHVSRLAACAQPTRDAYLRYSAPMLSSAGSALVDLGYSGTIQKLITLLHGTDTQGFYWIATRAGEIEVGQYRARMHGALKEGVALGQGYIPLDRSLFLEAVLTSPNGQLKNMSVDSSGKLQMTYGGLTHVQRHFHELEVIMAGAMSYAEDMLRSDVAATGQDVENMYAAMIKSFSNLPTELKKLFDIDDDNAGLGVINPLTIFA</sequence>
<name>A0ABX5LYN8_9GAMM</name>